<protein>
    <submittedName>
        <fullName evidence="2">Uncharacterized protein</fullName>
    </submittedName>
</protein>
<proteinExistence type="predicted"/>
<feature type="transmembrane region" description="Helical" evidence="1">
    <location>
        <begin position="120"/>
        <end position="137"/>
    </location>
</feature>
<feature type="transmembrane region" description="Helical" evidence="1">
    <location>
        <begin position="27"/>
        <end position="49"/>
    </location>
</feature>
<feature type="transmembrane region" description="Helical" evidence="1">
    <location>
        <begin position="93"/>
        <end position="114"/>
    </location>
</feature>
<gene>
    <name evidence="2" type="ORF">SAMN04489793_2873</name>
</gene>
<keyword evidence="3" id="KW-1185">Reference proteome</keyword>
<evidence type="ECO:0000313" key="2">
    <source>
        <dbReference type="EMBL" id="SEC67097.1"/>
    </source>
</evidence>
<reference evidence="3" key="1">
    <citation type="submission" date="2016-10" db="EMBL/GenBank/DDBJ databases">
        <authorList>
            <person name="Varghese N."/>
            <person name="Submissions S."/>
        </authorList>
    </citation>
    <scope>NUCLEOTIDE SEQUENCE [LARGE SCALE GENOMIC DNA]</scope>
    <source>
        <strain evidence="3">DSM 44234</strain>
    </source>
</reference>
<dbReference type="Proteomes" id="UP000182241">
    <property type="component" value="Unassembled WGS sequence"/>
</dbReference>
<dbReference type="RefSeq" id="WP_139286166.1">
    <property type="nucleotide sequence ID" value="NZ_FNSA01000003.1"/>
</dbReference>
<dbReference type="AlphaFoldDB" id="A0A1H4UED2"/>
<keyword evidence="1" id="KW-0812">Transmembrane</keyword>
<evidence type="ECO:0000256" key="1">
    <source>
        <dbReference type="SAM" id="Phobius"/>
    </source>
</evidence>
<keyword evidence="1" id="KW-1133">Transmembrane helix</keyword>
<sequence length="156" mass="16688">MTIPDPATESPALPAAPRIIRVLNTPLAYALTTVAMFGALGMLLGSLGWDYVRASLLLQVSAELLAAVAIGYGVPTGFWAARADRRRQLPPARYWAAPLVTVGVLLPLSVAPLMLPMTPVFVVCLGFTVAGIVIIRFRTASDRSTPSTREAKEETR</sequence>
<dbReference type="STRING" id="57704.SAMN04489793_2873"/>
<accession>A0A1H4UED2</accession>
<keyword evidence="1" id="KW-0472">Membrane</keyword>
<name>A0A1H4UED2_TSUTY</name>
<evidence type="ECO:0000313" key="3">
    <source>
        <dbReference type="Proteomes" id="UP000182241"/>
    </source>
</evidence>
<dbReference type="EMBL" id="FNSA01000003">
    <property type="protein sequence ID" value="SEC67097.1"/>
    <property type="molecule type" value="Genomic_DNA"/>
</dbReference>
<feature type="transmembrane region" description="Helical" evidence="1">
    <location>
        <begin position="61"/>
        <end position="81"/>
    </location>
</feature>
<organism evidence="2 3">
    <name type="scientific">Tsukamurella tyrosinosolvens</name>
    <dbReference type="NCBI Taxonomy" id="57704"/>
    <lineage>
        <taxon>Bacteria</taxon>
        <taxon>Bacillati</taxon>
        <taxon>Actinomycetota</taxon>
        <taxon>Actinomycetes</taxon>
        <taxon>Mycobacteriales</taxon>
        <taxon>Tsukamurellaceae</taxon>
        <taxon>Tsukamurella</taxon>
    </lineage>
</organism>